<keyword evidence="2" id="KW-1185">Reference proteome</keyword>
<accession>A0ACC0GHF2</accession>
<dbReference type="EMBL" id="CM045765">
    <property type="protein sequence ID" value="KAI8000573.1"/>
    <property type="molecule type" value="Genomic_DNA"/>
</dbReference>
<comment type="caution">
    <text evidence="1">The sequence shown here is derived from an EMBL/GenBank/DDBJ whole genome shotgun (WGS) entry which is preliminary data.</text>
</comment>
<name>A0ACC0GHF2_9ERIC</name>
<gene>
    <name evidence="1" type="ORF">LOK49_LG09G02008</name>
</gene>
<proteinExistence type="predicted"/>
<evidence type="ECO:0000313" key="1">
    <source>
        <dbReference type="EMBL" id="KAI8000573.1"/>
    </source>
</evidence>
<dbReference type="Proteomes" id="UP001060215">
    <property type="component" value="Chromosome 8"/>
</dbReference>
<sequence>MDELMFPGVELVKDCTSSPARSTKQRDDNLGQSGQTVTEKGIPEAMLEKIAKVASQEEERKDFLRNSMFSSLKDKGGEDRVFTAAKGAAFLAHNSFSRISWTRVEDEVFSEDPDALTHVQWEVLKALMILVLSVYDMEDFIRIAYEEELNAERNKFMFDLFRLHKTTNEAILAIARWEMKLNDFILLHEYDVNSILEQQTTPQDLLIHKDVRVFELLIQCTMIVMKQFLPLKRNYAMHLMMELTQEKCRGITNVLLLEPWGCFDFLELHRLEPPIQFVGLDVLACQIFEAMDQLIEWKGLELHKSMKSATFPLRSGVFGNCTEEVIEVVGHADCERRSEGHRFIGPHHLLLGLLRTRIGGSVLKFVQLRQALEEPVRNPRYRIYATAQCLAGVDKIQLEHLFLAIMFLELGRNFFSLEDEIIDIMEQEDLSMDECVLKLGNLCLLEGLKCDLQKEDLSINEPIFKLGKLCVLEELEIDLVKDFQSNSLDNNKNAWNAGLSSKRFNVFLKGLLKLIRRQAGKTSDGSVWGFISSVSKFWRPQALKLRV</sequence>
<evidence type="ECO:0000313" key="2">
    <source>
        <dbReference type="Proteomes" id="UP001060215"/>
    </source>
</evidence>
<organism evidence="1 2">
    <name type="scientific">Camellia lanceoleosa</name>
    <dbReference type="NCBI Taxonomy" id="1840588"/>
    <lineage>
        <taxon>Eukaryota</taxon>
        <taxon>Viridiplantae</taxon>
        <taxon>Streptophyta</taxon>
        <taxon>Embryophyta</taxon>
        <taxon>Tracheophyta</taxon>
        <taxon>Spermatophyta</taxon>
        <taxon>Magnoliopsida</taxon>
        <taxon>eudicotyledons</taxon>
        <taxon>Gunneridae</taxon>
        <taxon>Pentapetalae</taxon>
        <taxon>asterids</taxon>
        <taxon>Ericales</taxon>
        <taxon>Theaceae</taxon>
        <taxon>Camellia</taxon>
    </lineage>
</organism>
<reference evidence="1 2" key="1">
    <citation type="journal article" date="2022" name="Plant J.">
        <title>Chromosome-level genome of Camellia lanceoleosa provides a valuable resource for understanding genome evolution and self-incompatibility.</title>
        <authorList>
            <person name="Gong W."/>
            <person name="Xiao S."/>
            <person name="Wang L."/>
            <person name="Liao Z."/>
            <person name="Chang Y."/>
            <person name="Mo W."/>
            <person name="Hu G."/>
            <person name="Li W."/>
            <person name="Zhao G."/>
            <person name="Zhu H."/>
            <person name="Hu X."/>
            <person name="Ji K."/>
            <person name="Xiang X."/>
            <person name="Song Q."/>
            <person name="Yuan D."/>
            <person name="Jin S."/>
            <person name="Zhang L."/>
        </authorList>
    </citation>
    <scope>NUCLEOTIDE SEQUENCE [LARGE SCALE GENOMIC DNA]</scope>
    <source>
        <strain evidence="1">SQ_2022a</strain>
    </source>
</reference>
<protein>
    <submittedName>
        <fullName evidence="1">Uncharacterized protein</fullName>
    </submittedName>
</protein>